<evidence type="ECO:0000259" key="4">
    <source>
        <dbReference type="PROSITE" id="PS50053"/>
    </source>
</evidence>
<dbReference type="PROSITE" id="PS50053">
    <property type="entry name" value="UBIQUITIN_2"/>
    <property type="match status" value="1"/>
</dbReference>
<dbReference type="GeneID" id="136808459"/>
<dbReference type="RefSeq" id="XP_066921093.1">
    <property type="nucleotide sequence ID" value="XM_067064992.1"/>
</dbReference>
<dbReference type="SUPFAM" id="SSF46934">
    <property type="entry name" value="UBA-like"/>
    <property type="match status" value="1"/>
</dbReference>
<feature type="region of interest" description="Disordered" evidence="2">
    <location>
        <begin position="467"/>
        <end position="520"/>
    </location>
</feature>
<dbReference type="FunFam" id="1.10.260.100:FF:000001">
    <property type="entry name" value="Ubiquilin 1"/>
    <property type="match status" value="1"/>
</dbReference>
<reference evidence="5" key="1">
    <citation type="submission" date="2021-01" db="UniProtKB">
        <authorList>
            <consortium name="EnsemblMetazoa"/>
        </authorList>
    </citation>
    <scope>IDENTIFICATION</scope>
</reference>
<feature type="compositionally biased region" description="Low complexity" evidence="2">
    <location>
        <begin position="473"/>
        <end position="512"/>
    </location>
</feature>
<dbReference type="Pfam" id="PF23195">
    <property type="entry name" value="UBQLN1"/>
    <property type="match status" value="1"/>
</dbReference>
<keyword evidence="6" id="KW-1185">Reference proteome</keyword>
<dbReference type="GO" id="GO:0006511">
    <property type="term" value="P:ubiquitin-dependent protein catabolic process"/>
    <property type="evidence" value="ECO:0007669"/>
    <property type="project" value="TreeGrafter"/>
</dbReference>
<dbReference type="InterPro" id="IPR000626">
    <property type="entry name" value="Ubiquitin-like_dom"/>
</dbReference>
<dbReference type="OrthoDB" id="9450922at2759"/>
<feature type="compositionally biased region" description="Polar residues" evidence="2">
    <location>
        <begin position="261"/>
        <end position="283"/>
    </location>
</feature>
<dbReference type="GO" id="GO:0005829">
    <property type="term" value="C:cytosol"/>
    <property type="evidence" value="ECO:0007669"/>
    <property type="project" value="TreeGrafter"/>
</dbReference>
<dbReference type="PANTHER" id="PTHR10677:SF3">
    <property type="entry name" value="FI07626P-RELATED"/>
    <property type="match status" value="1"/>
</dbReference>
<dbReference type="EnsemblMetazoa" id="CLYHEMT025337.1">
    <property type="protein sequence ID" value="CLYHEMP025337.1"/>
    <property type="gene ID" value="CLYHEMG025337"/>
</dbReference>
<dbReference type="InterPro" id="IPR009060">
    <property type="entry name" value="UBA-like_sf"/>
</dbReference>
<evidence type="ECO:0000313" key="6">
    <source>
        <dbReference type="Proteomes" id="UP000594262"/>
    </source>
</evidence>
<dbReference type="AlphaFoldDB" id="A0A7M5XPG6"/>
<feature type="region of interest" description="Disordered" evidence="2">
    <location>
        <begin position="259"/>
        <end position="343"/>
    </location>
</feature>
<accession>A0A7M5XPG6</accession>
<dbReference type="PROSITE" id="PS50030">
    <property type="entry name" value="UBA"/>
    <property type="match status" value="1"/>
</dbReference>
<evidence type="ECO:0000256" key="2">
    <source>
        <dbReference type="SAM" id="MobiDB-lite"/>
    </source>
</evidence>
<dbReference type="SMART" id="SM00213">
    <property type="entry name" value="UBQ"/>
    <property type="match status" value="1"/>
</dbReference>
<evidence type="ECO:0000313" key="5">
    <source>
        <dbReference type="EnsemblMetazoa" id="CLYHEMP025337.1"/>
    </source>
</evidence>
<feature type="region of interest" description="Disordered" evidence="2">
    <location>
        <begin position="86"/>
        <end position="138"/>
    </location>
</feature>
<dbReference type="SMART" id="SM00165">
    <property type="entry name" value="UBA"/>
    <property type="match status" value="1"/>
</dbReference>
<dbReference type="Pfam" id="PF00240">
    <property type="entry name" value="ubiquitin"/>
    <property type="match status" value="1"/>
</dbReference>
<proteinExistence type="predicted"/>
<dbReference type="Gene3D" id="3.10.20.90">
    <property type="entry name" value="Phosphatidylinositol 3-kinase Catalytic Subunit, Chain A, domain 1"/>
    <property type="match status" value="1"/>
</dbReference>
<dbReference type="Gene3D" id="1.10.8.10">
    <property type="entry name" value="DNA helicase RuvA subunit, C-terminal domain"/>
    <property type="match status" value="1"/>
</dbReference>
<name>A0A7M5XPG6_9CNID</name>
<dbReference type="InterPro" id="IPR015940">
    <property type="entry name" value="UBA"/>
</dbReference>
<dbReference type="PANTHER" id="PTHR10677">
    <property type="entry name" value="UBIQUILIN"/>
    <property type="match status" value="1"/>
</dbReference>
<feature type="compositionally biased region" description="Low complexity" evidence="2">
    <location>
        <begin position="86"/>
        <end position="118"/>
    </location>
</feature>
<dbReference type="InterPro" id="IPR029071">
    <property type="entry name" value="Ubiquitin-like_domsf"/>
</dbReference>
<dbReference type="CDD" id="cd14399">
    <property type="entry name" value="UBA_PLICs"/>
    <property type="match status" value="1"/>
</dbReference>
<evidence type="ECO:0000259" key="3">
    <source>
        <dbReference type="PROSITE" id="PS50030"/>
    </source>
</evidence>
<dbReference type="SUPFAM" id="SSF54236">
    <property type="entry name" value="Ubiquitin-like"/>
    <property type="match status" value="1"/>
</dbReference>
<dbReference type="FunFam" id="3.10.20.90:FF:000095">
    <property type="entry name" value="Ubiquilin 4"/>
    <property type="match status" value="1"/>
</dbReference>
<feature type="compositionally biased region" description="Gly residues" evidence="2">
    <location>
        <begin position="119"/>
        <end position="138"/>
    </location>
</feature>
<dbReference type="SMART" id="SM00727">
    <property type="entry name" value="STI1"/>
    <property type="match status" value="4"/>
</dbReference>
<dbReference type="InterPro" id="IPR006636">
    <property type="entry name" value="STI1_HS-bd"/>
</dbReference>
<sequence>MADEETPNLMKITVKTATKKDVVEVSEDATVKDLREAVHVKFEAPVEQLVLIFGGRILKDPDQLKKEGIKDGLTIHLVIKSQNKAQAQAAQAARSPPPVSSSSSTSSTSGTTSQSTPAAGGGMGSMLGNMGGLGGLGGQNMDSIRQQMMQNPDMLQQALDNPLVQSITSNPDLMRSVMMSHPEMQQLVERNPEISHLLNNPDLMRQTMQMMRNPAMMQEMMRNQDRAMSNLESIPGGFNALRRLYTDVQEPMMNAAEEQMRSQFGQNRTADSTPTPENPQRGTENLDPLPNPWGGSAARTSATTNTTPANPFSLFSSNANRSSANTSTSNTSTTSTPGQGSGIESMFQQLQSNPQLTSNMTQSPFFQQAMRQMMSNPQLMQSMLQNNPMYANNPQMAELMSQQMPNLMERMQSPEYQAAMSNPNMMQAMTNPRVMEALQQIQQGYATIQREAPDFFTSLGAIGGAPSFPIPPSSSTTTASSTATPSANPTESTTSPPTSTAPSTGSTPAAPTGDPLNQLFGQLMTGMGQQPAAGNQQQQAQLLSQLLGGMQGGQAGGVQPQAPEQRFQIQLEQLANMGFHDRNANIQALISTGGDVNAAIERLIGSS</sequence>
<dbReference type="InterPro" id="IPR015496">
    <property type="entry name" value="Ubiquilin"/>
</dbReference>
<dbReference type="GO" id="GO:0031593">
    <property type="term" value="F:polyubiquitin modification-dependent protein binding"/>
    <property type="evidence" value="ECO:0007669"/>
    <property type="project" value="TreeGrafter"/>
</dbReference>
<dbReference type="FunFam" id="1.10.8.10:FF:000079">
    <property type="entry name" value="Ubiquitin family protein"/>
    <property type="match status" value="1"/>
</dbReference>
<feature type="domain" description="Ubiquitin-like" evidence="4">
    <location>
        <begin position="10"/>
        <end position="84"/>
    </location>
</feature>
<dbReference type="Gene3D" id="1.10.260.100">
    <property type="match status" value="2"/>
</dbReference>
<feature type="domain" description="UBA" evidence="3">
    <location>
        <begin position="561"/>
        <end position="606"/>
    </location>
</feature>
<evidence type="ECO:0000256" key="1">
    <source>
        <dbReference type="ARBA" id="ARBA00071717"/>
    </source>
</evidence>
<protein>
    <recommendedName>
        <fullName evidence="1">Ubiquilin</fullName>
    </recommendedName>
</protein>
<organism evidence="5 6">
    <name type="scientific">Clytia hemisphaerica</name>
    <dbReference type="NCBI Taxonomy" id="252671"/>
    <lineage>
        <taxon>Eukaryota</taxon>
        <taxon>Metazoa</taxon>
        <taxon>Cnidaria</taxon>
        <taxon>Hydrozoa</taxon>
        <taxon>Hydroidolina</taxon>
        <taxon>Leptothecata</taxon>
        <taxon>Obeliida</taxon>
        <taxon>Clytiidae</taxon>
        <taxon>Clytia</taxon>
    </lineage>
</organism>
<feature type="compositionally biased region" description="Low complexity" evidence="2">
    <location>
        <begin position="296"/>
        <end position="336"/>
    </location>
</feature>
<dbReference type="Pfam" id="PF00627">
    <property type="entry name" value="UBA"/>
    <property type="match status" value="1"/>
</dbReference>
<dbReference type="Proteomes" id="UP000594262">
    <property type="component" value="Unplaced"/>
</dbReference>